<accession>A0ABX2LWX3</accession>
<sequence>MRIYSFYFFAIVALLAMGSAEAPGFGGFVDGGGAWLSGALSGNAR</sequence>
<evidence type="ECO:0000313" key="2">
    <source>
        <dbReference type="Proteomes" id="UP000536746"/>
    </source>
</evidence>
<dbReference type="RefSeq" id="WP_158522647.1">
    <property type="nucleotide sequence ID" value="NZ_CP018845.1"/>
</dbReference>
<reference evidence="1 2" key="1">
    <citation type="journal article" date="2020" name="Front. Plant Sci.">
        <title>Isolation of Rhizosphere Bacteria That Improve Quality and Water Stress Tolerance in Greenhouse Ornamentals.</title>
        <authorList>
            <person name="Nordstedt N.P."/>
            <person name="Jones M.L."/>
        </authorList>
    </citation>
    <scope>NUCLEOTIDE SEQUENCE [LARGE SCALE GENOMIC DNA]</scope>
    <source>
        <strain evidence="1 2">C6C2</strain>
    </source>
</reference>
<protein>
    <submittedName>
        <fullName evidence="1">Uncharacterized protein</fullName>
    </submittedName>
</protein>
<gene>
    <name evidence="1" type="ORF">HNO84_11390</name>
</gene>
<name>A0ABX2LWX3_9BURK</name>
<organism evidence="1 2">
    <name type="scientific">Herbaspirillum robiniae</name>
    <dbReference type="NCBI Taxonomy" id="2014887"/>
    <lineage>
        <taxon>Bacteria</taxon>
        <taxon>Pseudomonadati</taxon>
        <taxon>Pseudomonadota</taxon>
        <taxon>Betaproteobacteria</taxon>
        <taxon>Burkholderiales</taxon>
        <taxon>Oxalobacteraceae</taxon>
        <taxon>Herbaspirillum</taxon>
    </lineage>
</organism>
<dbReference type="EMBL" id="JABFMT010000010">
    <property type="protein sequence ID" value="NUU02204.1"/>
    <property type="molecule type" value="Genomic_DNA"/>
</dbReference>
<dbReference type="Proteomes" id="UP000536746">
    <property type="component" value="Unassembled WGS sequence"/>
</dbReference>
<proteinExistence type="predicted"/>
<evidence type="ECO:0000313" key="1">
    <source>
        <dbReference type="EMBL" id="NUU02204.1"/>
    </source>
</evidence>
<comment type="caution">
    <text evidence="1">The sequence shown here is derived from an EMBL/GenBank/DDBJ whole genome shotgun (WGS) entry which is preliminary data.</text>
</comment>
<keyword evidence="2" id="KW-1185">Reference proteome</keyword>